<feature type="domain" description="DUF397" evidence="1">
    <location>
        <begin position="9"/>
        <end position="52"/>
    </location>
</feature>
<evidence type="ECO:0000313" key="2">
    <source>
        <dbReference type="EMBL" id="MCD2197091.1"/>
    </source>
</evidence>
<organism evidence="2 3">
    <name type="scientific">Actinomycetospora endophytica</name>
    <dbReference type="NCBI Taxonomy" id="2291215"/>
    <lineage>
        <taxon>Bacteria</taxon>
        <taxon>Bacillati</taxon>
        <taxon>Actinomycetota</taxon>
        <taxon>Actinomycetes</taxon>
        <taxon>Pseudonocardiales</taxon>
        <taxon>Pseudonocardiaceae</taxon>
        <taxon>Actinomycetospora</taxon>
    </lineage>
</organism>
<comment type="caution">
    <text evidence="2">The sequence shown here is derived from an EMBL/GenBank/DDBJ whole genome shotgun (WGS) entry which is preliminary data.</text>
</comment>
<proteinExistence type="predicted"/>
<reference evidence="2 3" key="1">
    <citation type="submission" date="2021-11" db="EMBL/GenBank/DDBJ databases">
        <title>Draft genome sequence of Actinomycetospora sp. SF1 isolated from the rhizosphere soil.</title>
        <authorList>
            <person name="Duangmal K."/>
            <person name="Chantavorakit T."/>
        </authorList>
    </citation>
    <scope>NUCLEOTIDE SEQUENCE [LARGE SCALE GENOMIC DNA]</scope>
    <source>
        <strain evidence="2 3">TBRC 5722</strain>
    </source>
</reference>
<dbReference type="EMBL" id="JAJNDB010000007">
    <property type="protein sequence ID" value="MCD2197091.1"/>
    <property type="molecule type" value="Genomic_DNA"/>
</dbReference>
<evidence type="ECO:0000313" key="3">
    <source>
        <dbReference type="Proteomes" id="UP001199469"/>
    </source>
</evidence>
<name>A0ABS8PFQ6_9PSEU</name>
<sequence length="73" mass="7500">MTDTSGWSASGAGVETARLADGGLLVRAVGDVDGPVLRYTRAEMDAFVRGTKDGEFDDLAEPGRCARPGAVAS</sequence>
<keyword evidence="3" id="KW-1185">Reference proteome</keyword>
<dbReference type="Proteomes" id="UP001199469">
    <property type="component" value="Unassembled WGS sequence"/>
</dbReference>
<gene>
    <name evidence="2" type="ORF">LQ327_27340</name>
</gene>
<dbReference type="Pfam" id="PF04149">
    <property type="entry name" value="DUF397"/>
    <property type="match status" value="1"/>
</dbReference>
<evidence type="ECO:0000259" key="1">
    <source>
        <dbReference type="Pfam" id="PF04149"/>
    </source>
</evidence>
<accession>A0ABS8PFQ6</accession>
<dbReference type="InterPro" id="IPR007278">
    <property type="entry name" value="DUF397"/>
</dbReference>
<protein>
    <submittedName>
        <fullName evidence="2">DUF397 domain-containing protein</fullName>
    </submittedName>
</protein>
<dbReference type="RefSeq" id="WP_230738975.1">
    <property type="nucleotide sequence ID" value="NZ_JAJNDB010000007.1"/>
</dbReference>